<dbReference type="Proteomes" id="UP001234216">
    <property type="component" value="Unassembled WGS sequence"/>
</dbReference>
<sequence>MTGAPLTLFAGPTAHGLDLHILADAEVIVRPPARRGDVEALLGRSEPGQLAIADGTFHSYPAVGHAEIRTALEAGWQVWGLCSMGAIRAAEMHTLGMRGFGEVFQEYVQDPDLDDDEVALMHSSEPPFRPMSEPMLHIRRFIAHLSERQVLDDRKAATIVDLLKQRWYADRTLGALKQALRSEGGLSASVTETELANFDAFRTKQQDFTRFLKEKPWQPKAS</sequence>
<evidence type="ECO:0000313" key="3">
    <source>
        <dbReference type="Proteomes" id="UP001234216"/>
    </source>
</evidence>
<dbReference type="Pfam" id="PF07812">
    <property type="entry name" value="TfuA"/>
    <property type="match status" value="1"/>
</dbReference>
<dbReference type="EMBL" id="JAUSZV010000001">
    <property type="protein sequence ID" value="MDQ0904315.1"/>
    <property type="molecule type" value="Genomic_DNA"/>
</dbReference>
<organism evidence="2 3">
    <name type="scientific">Streptomyces canus</name>
    <dbReference type="NCBI Taxonomy" id="58343"/>
    <lineage>
        <taxon>Bacteria</taxon>
        <taxon>Bacillati</taxon>
        <taxon>Actinomycetota</taxon>
        <taxon>Actinomycetes</taxon>
        <taxon>Kitasatosporales</taxon>
        <taxon>Streptomycetaceae</taxon>
        <taxon>Streptomyces</taxon>
        <taxon>Streptomyces aurantiacus group</taxon>
    </lineage>
</organism>
<dbReference type="RefSeq" id="WP_306971884.1">
    <property type="nucleotide sequence ID" value="NZ_JAUSZV010000001.1"/>
</dbReference>
<reference evidence="2" key="1">
    <citation type="submission" date="2023-07" db="EMBL/GenBank/DDBJ databases">
        <title>Comparative genomics of wheat-associated soil bacteria to identify genetic determinants of phenazine resistance.</title>
        <authorList>
            <person name="Mouncey N."/>
        </authorList>
    </citation>
    <scope>NUCLEOTIDE SEQUENCE</scope>
    <source>
        <strain evidence="2">V4I22</strain>
    </source>
</reference>
<dbReference type="AlphaFoldDB" id="A0AAW8F4Z9"/>
<evidence type="ECO:0000313" key="2">
    <source>
        <dbReference type="EMBL" id="MDQ0904315.1"/>
    </source>
</evidence>
<accession>A0AAW8F4Z9</accession>
<gene>
    <name evidence="2" type="ORF">QFZ22_000300</name>
</gene>
<protein>
    <recommendedName>
        <fullName evidence="1">TfuA-like core domain-containing protein</fullName>
    </recommendedName>
</protein>
<comment type="caution">
    <text evidence="2">The sequence shown here is derived from an EMBL/GenBank/DDBJ whole genome shotgun (WGS) entry which is preliminary data.</text>
</comment>
<feature type="domain" description="TfuA-like core" evidence="1">
    <location>
        <begin position="54"/>
        <end position="172"/>
    </location>
</feature>
<name>A0AAW8F4Z9_9ACTN</name>
<proteinExistence type="predicted"/>
<evidence type="ECO:0000259" key="1">
    <source>
        <dbReference type="Pfam" id="PF07812"/>
    </source>
</evidence>
<dbReference type="InterPro" id="IPR012924">
    <property type="entry name" value="TfuA_core"/>
</dbReference>